<organism evidence="10 11">
    <name type="scientific">Thalictrum thalictroides</name>
    <name type="common">Rue-anemone</name>
    <name type="synonym">Anemone thalictroides</name>
    <dbReference type="NCBI Taxonomy" id="46969"/>
    <lineage>
        <taxon>Eukaryota</taxon>
        <taxon>Viridiplantae</taxon>
        <taxon>Streptophyta</taxon>
        <taxon>Embryophyta</taxon>
        <taxon>Tracheophyta</taxon>
        <taxon>Spermatophyta</taxon>
        <taxon>Magnoliopsida</taxon>
        <taxon>Ranunculales</taxon>
        <taxon>Ranunculaceae</taxon>
        <taxon>Thalictroideae</taxon>
        <taxon>Thalictrum</taxon>
    </lineage>
</organism>
<feature type="coiled-coil region" evidence="7">
    <location>
        <begin position="322"/>
        <end position="359"/>
    </location>
</feature>
<evidence type="ECO:0000256" key="4">
    <source>
        <dbReference type="ARBA" id="ARBA00023034"/>
    </source>
</evidence>
<evidence type="ECO:0000256" key="5">
    <source>
        <dbReference type="ARBA" id="ARBA00023054"/>
    </source>
</evidence>
<dbReference type="Pfam" id="PF09787">
    <property type="entry name" value="Golgin_A5"/>
    <property type="match status" value="1"/>
</dbReference>
<dbReference type="InterPro" id="IPR019177">
    <property type="entry name" value="Golgin_subfamily_A_member_5"/>
</dbReference>
<comment type="caution">
    <text evidence="10">The sequence shown here is derived from an EMBL/GenBank/DDBJ whole genome shotgun (WGS) entry which is preliminary data.</text>
</comment>
<evidence type="ECO:0000256" key="8">
    <source>
        <dbReference type="SAM" id="MobiDB-lite"/>
    </source>
</evidence>
<evidence type="ECO:0000256" key="3">
    <source>
        <dbReference type="ARBA" id="ARBA00022989"/>
    </source>
</evidence>
<dbReference type="GO" id="GO:0007030">
    <property type="term" value="P:Golgi organization"/>
    <property type="evidence" value="ECO:0007669"/>
    <property type="project" value="InterPro"/>
</dbReference>
<feature type="coiled-coil region" evidence="7">
    <location>
        <begin position="479"/>
        <end position="534"/>
    </location>
</feature>
<feature type="compositionally biased region" description="Basic and acidic residues" evidence="8">
    <location>
        <begin position="71"/>
        <end position="85"/>
    </location>
</feature>
<sequence>MANWISSKLKVAETFLQQIDQQAADSLGKGEKPESSELNPHHQKVPTKIESVVTPLKDQFKKKNIAPKSNDFYKKDSQSIDRSREIGTGISPNPILLTPGNSSKPIPKLTDSDWTQLLSTPDQSTSPGRSHTNGVSKINGSRKDAKKLLELKKNQRIQGSINSKSTRKSNIVLDSRVNGETADIKRSSEGKGSGSGESGKIKDNVESINGNVDVGEKEELGIGKRDLTPNLELTPVSSNVDGISETKKQVDGEQNGIKVDKSEAAIRTAIPPLDSLGDSALSSDGTSASDTDSSSTSDSEKERERKAERARKRERILAEKAAAKAIEVIKEQENIVARLEGEKQSLDKMLEERAKQQAQEASELQMSMMETMDAVDLEKQKHNNTRMEAFARLTKLETANADLAKSLATTQWNLEIESNQVAELRKQIELKEAIQEDLKRRTIKIHQSGSSPNQLEVSKGLEFEREILEAEYSFTCDKIGQLQEKGKKLEENIDILKKEIEVPTDVEVELKRRLAQLTNHLIQKQSQVESLSSEKATLLFRIETVSRLLEEEKSTPQLSDLAGPSLSEDLEAGTWDVSKVKLRPLFAENIQTGSQHLGSLLGQLDIIFSAGAAFIRRNSSAKYMALFYLVCLHLWVLYIFMSHTQASDTRSGAVVSLESINKTTGP</sequence>
<keyword evidence="5 7" id="KW-0175">Coiled coil</keyword>
<feature type="compositionally biased region" description="Basic and acidic residues" evidence="8">
    <location>
        <begin position="214"/>
        <end position="227"/>
    </location>
</feature>
<proteinExistence type="predicted"/>
<feature type="compositionally biased region" description="Polar residues" evidence="8">
    <location>
        <begin position="112"/>
        <end position="139"/>
    </location>
</feature>
<dbReference type="OrthoDB" id="248903at2759"/>
<dbReference type="GO" id="GO:0000139">
    <property type="term" value="C:Golgi membrane"/>
    <property type="evidence" value="ECO:0007669"/>
    <property type="project" value="UniProtKB-SubCell"/>
</dbReference>
<feature type="coiled-coil region" evidence="7">
    <location>
        <begin position="414"/>
        <end position="441"/>
    </location>
</feature>
<dbReference type="AlphaFoldDB" id="A0A7J6WP61"/>
<reference evidence="10 11" key="1">
    <citation type="submission" date="2020-06" db="EMBL/GenBank/DDBJ databases">
        <title>Transcriptomic and genomic resources for Thalictrum thalictroides and T. hernandezii: Facilitating candidate gene discovery in an emerging model plant lineage.</title>
        <authorList>
            <person name="Arias T."/>
            <person name="Riano-Pachon D.M."/>
            <person name="Di Stilio V.S."/>
        </authorList>
    </citation>
    <scope>NUCLEOTIDE SEQUENCE [LARGE SCALE GENOMIC DNA]</scope>
    <source>
        <strain evidence="11">cv. WT478/WT964</strain>
        <tissue evidence="10">Leaves</tissue>
    </source>
</reference>
<evidence type="ECO:0000313" key="11">
    <source>
        <dbReference type="Proteomes" id="UP000554482"/>
    </source>
</evidence>
<keyword evidence="4" id="KW-0333">Golgi apparatus</keyword>
<evidence type="ECO:0000256" key="6">
    <source>
        <dbReference type="ARBA" id="ARBA00023136"/>
    </source>
</evidence>
<keyword evidence="6 9" id="KW-0472">Membrane</keyword>
<keyword evidence="2 9" id="KW-0812">Transmembrane</keyword>
<accession>A0A7J6WP61</accession>
<dbReference type="PANTHER" id="PTHR13815">
    <property type="entry name" value="GOLGIN-84"/>
    <property type="match status" value="1"/>
</dbReference>
<feature type="compositionally biased region" description="Basic and acidic residues" evidence="8">
    <location>
        <begin position="298"/>
        <end position="307"/>
    </location>
</feature>
<evidence type="ECO:0000256" key="2">
    <source>
        <dbReference type="ARBA" id="ARBA00022692"/>
    </source>
</evidence>
<comment type="subcellular location">
    <subcellularLocation>
        <location evidence="1">Golgi apparatus membrane</location>
    </subcellularLocation>
</comment>
<dbReference type="GO" id="GO:0000301">
    <property type="term" value="P:retrograde transport, vesicle recycling within Golgi"/>
    <property type="evidence" value="ECO:0007669"/>
    <property type="project" value="TreeGrafter"/>
</dbReference>
<gene>
    <name evidence="10" type="ORF">FRX31_011687</name>
</gene>
<name>A0A7J6WP61_THATH</name>
<protein>
    <submittedName>
        <fullName evidence="10">Golgin candidate</fullName>
    </submittedName>
</protein>
<feature type="compositionally biased region" description="Basic and acidic residues" evidence="8">
    <location>
        <begin position="141"/>
        <end position="153"/>
    </location>
</feature>
<feature type="transmembrane region" description="Helical" evidence="9">
    <location>
        <begin position="623"/>
        <end position="641"/>
    </location>
</feature>
<keyword evidence="11" id="KW-1185">Reference proteome</keyword>
<feature type="compositionally biased region" description="Low complexity" evidence="8">
    <location>
        <begin position="273"/>
        <end position="297"/>
    </location>
</feature>
<dbReference type="EMBL" id="JABWDY010012927">
    <property type="protein sequence ID" value="KAF5198718.1"/>
    <property type="molecule type" value="Genomic_DNA"/>
</dbReference>
<evidence type="ECO:0000256" key="9">
    <source>
        <dbReference type="SAM" id="Phobius"/>
    </source>
</evidence>
<dbReference type="Proteomes" id="UP000554482">
    <property type="component" value="Unassembled WGS sequence"/>
</dbReference>
<dbReference type="PANTHER" id="PTHR13815:SF5">
    <property type="entry name" value="GOLGIN CANDIDATE 2"/>
    <property type="match status" value="1"/>
</dbReference>
<keyword evidence="3 9" id="KW-1133">Transmembrane helix</keyword>
<evidence type="ECO:0000256" key="1">
    <source>
        <dbReference type="ARBA" id="ARBA00004394"/>
    </source>
</evidence>
<feature type="region of interest" description="Disordered" evidence="8">
    <location>
        <begin position="22"/>
        <end position="312"/>
    </location>
</feature>
<evidence type="ECO:0000313" key="10">
    <source>
        <dbReference type="EMBL" id="KAF5198718.1"/>
    </source>
</evidence>
<evidence type="ECO:0000256" key="7">
    <source>
        <dbReference type="SAM" id="Coils"/>
    </source>
</evidence>
<dbReference type="GO" id="GO:0031985">
    <property type="term" value="C:Golgi cisterna"/>
    <property type="evidence" value="ECO:0007669"/>
    <property type="project" value="TreeGrafter"/>
</dbReference>